<reference evidence="4" key="4">
    <citation type="submission" date="2023-01" db="EMBL/GenBank/DDBJ databases">
        <title>Draft genome sequence of Methylobacterium oxalidis strain NBRC 107715.</title>
        <authorList>
            <person name="Sun Q."/>
            <person name="Mori K."/>
        </authorList>
    </citation>
    <scope>NUCLEOTIDE SEQUENCE</scope>
    <source>
        <strain evidence="4">NBRC 107715</strain>
    </source>
</reference>
<evidence type="ECO:0000313" key="6">
    <source>
        <dbReference type="Proteomes" id="UP001156856"/>
    </source>
</evidence>
<dbReference type="Pfam" id="PF13409">
    <property type="entry name" value="GST_N_2"/>
    <property type="match status" value="1"/>
</dbReference>
<evidence type="ECO:0000259" key="1">
    <source>
        <dbReference type="PROSITE" id="PS50404"/>
    </source>
</evidence>
<dbReference type="InterPro" id="IPR010987">
    <property type="entry name" value="Glutathione-S-Trfase_C-like"/>
</dbReference>
<evidence type="ECO:0000259" key="2">
    <source>
        <dbReference type="PROSITE" id="PS50405"/>
    </source>
</evidence>
<dbReference type="EMBL" id="BJZU01000124">
    <property type="protein sequence ID" value="GEP06830.1"/>
    <property type="molecule type" value="Genomic_DNA"/>
</dbReference>
<dbReference type="PROSITE" id="PS50405">
    <property type="entry name" value="GST_CTER"/>
    <property type="match status" value="1"/>
</dbReference>
<evidence type="ECO:0000313" key="3">
    <source>
        <dbReference type="EMBL" id="GEP06830.1"/>
    </source>
</evidence>
<evidence type="ECO:0000313" key="4">
    <source>
        <dbReference type="EMBL" id="GLS62948.1"/>
    </source>
</evidence>
<dbReference type="SUPFAM" id="SSF47616">
    <property type="entry name" value="GST C-terminal domain-like"/>
    <property type="match status" value="1"/>
</dbReference>
<feature type="domain" description="GST N-terminal" evidence="1">
    <location>
        <begin position="2"/>
        <end position="82"/>
    </location>
</feature>
<dbReference type="Pfam" id="PF13410">
    <property type="entry name" value="GST_C_2"/>
    <property type="match status" value="1"/>
</dbReference>
<dbReference type="GO" id="GO:0016740">
    <property type="term" value="F:transferase activity"/>
    <property type="evidence" value="ECO:0007669"/>
    <property type="project" value="UniProtKB-KW"/>
</dbReference>
<dbReference type="OrthoDB" id="5740960at2"/>
<dbReference type="CDD" id="cd03046">
    <property type="entry name" value="GST_N_GTT1_like"/>
    <property type="match status" value="1"/>
</dbReference>
<dbReference type="Gene3D" id="1.20.1050.10">
    <property type="match status" value="1"/>
</dbReference>
<accession>A0A512JA37</accession>
<name>A0A512JA37_9HYPH</name>
<dbReference type="CDD" id="cd03207">
    <property type="entry name" value="GST_C_8"/>
    <property type="match status" value="1"/>
</dbReference>
<reference evidence="4" key="1">
    <citation type="journal article" date="2014" name="Int. J. Syst. Evol. Microbiol.">
        <title>Complete genome of a new Firmicutes species belonging to the dominant human colonic microbiota ('Ruminococcus bicirculans') reveals two chromosomes and a selective capacity to utilize plant glucans.</title>
        <authorList>
            <consortium name="NISC Comparative Sequencing Program"/>
            <person name="Wegmann U."/>
            <person name="Louis P."/>
            <person name="Goesmann A."/>
            <person name="Henrissat B."/>
            <person name="Duncan S.H."/>
            <person name="Flint H.J."/>
        </authorList>
    </citation>
    <scope>NUCLEOTIDE SEQUENCE</scope>
    <source>
        <strain evidence="4">NBRC 107715</strain>
    </source>
</reference>
<dbReference type="Proteomes" id="UP000321960">
    <property type="component" value="Unassembled WGS sequence"/>
</dbReference>
<sequence>MSDEIVFFTHPMSRGRIVRWMLEEVGQPYRTDLLDFGGSARAAAYLALNPMGKVPAIRHGDTVVTETAAICAYLADAFPQANLAPSHGSRARGPYYRWMFFAAGPVEAATTNKTLGVVVPDDPRMRGMVGYGSLAAVLDALEGAIAGRDYICGDQFTAADVYVGSHLGWGMSFGTLEKRPAFESYVARLTDRPAAIRARGIDDALLAERQQQTGQQRAG</sequence>
<reference evidence="6" key="2">
    <citation type="journal article" date="2019" name="Int. J. Syst. Evol. Microbiol.">
        <title>The Global Catalogue of Microorganisms (GCM) 10K type strain sequencing project: providing services to taxonomists for standard genome sequencing and annotation.</title>
        <authorList>
            <consortium name="The Broad Institute Genomics Platform"/>
            <consortium name="The Broad Institute Genome Sequencing Center for Infectious Disease"/>
            <person name="Wu L."/>
            <person name="Ma J."/>
        </authorList>
    </citation>
    <scope>NUCLEOTIDE SEQUENCE [LARGE SCALE GENOMIC DNA]</scope>
    <source>
        <strain evidence="6">NBRC 107715</strain>
    </source>
</reference>
<dbReference type="PROSITE" id="PS50404">
    <property type="entry name" value="GST_NTER"/>
    <property type="match status" value="1"/>
</dbReference>
<dbReference type="RefSeq" id="WP_147028336.1">
    <property type="nucleotide sequence ID" value="NZ_BJZU01000124.1"/>
</dbReference>
<dbReference type="EMBL" id="BSPK01000018">
    <property type="protein sequence ID" value="GLS62948.1"/>
    <property type="molecule type" value="Genomic_DNA"/>
</dbReference>
<evidence type="ECO:0000313" key="5">
    <source>
        <dbReference type="Proteomes" id="UP000321960"/>
    </source>
</evidence>
<keyword evidence="3" id="KW-0808">Transferase</keyword>
<comment type="caution">
    <text evidence="3">The sequence shown here is derived from an EMBL/GenBank/DDBJ whole genome shotgun (WGS) entry which is preliminary data.</text>
</comment>
<protein>
    <submittedName>
        <fullName evidence="3">Glutathione S-transferase</fullName>
    </submittedName>
</protein>
<dbReference type="PANTHER" id="PTHR44051:SF21">
    <property type="entry name" value="GLUTATHIONE S-TRANSFERASE FAMILY PROTEIN"/>
    <property type="match status" value="1"/>
</dbReference>
<organism evidence="3 5">
    <name type="scientific">Methylobacterium oxalidis</name>
    <dbReference type="NCBI Taxonomy" id="944322"/>
    <lineage>
        <taxon>Bacteria</taxon>
        <taxon>Pseudomonadati</taxon>
        <taxon>Pseudomonadota</taxon>
        <taxon>Alphaproteobacteria</taxon>
        <taxon>Hyphomicrobiales</taxon>
        <taxon>Methylobacteriaceae</taxon>
        <taxon>Methylobacterium</taxon>
    </lineage>
</organism>
<dbReference type="Proteomes" id="UP001156856">
    <property type="component" value="Unassembled WGS sequence"/>
</dbReference>
<dbReference type="Gene3D" id="3.40.30.10">
    <property type="entry name" value="Glutaredoxin"/>
    <property type="match status" value="1"/>
</dbReference>
<proteinExistence type="predicted"/>
<dbReference type="PANTHER" id="PTHR44051">
    <property type="entry name" value="GLUTATHIONE S-TRANSFERASE-RELATED"/>
    <property type="match status" value="1"/>
</dbReference>
<keyword evidence="6" id="KW-1185">Reference proteome</keyword>
<dbReference type="SUPFAM" id="SSF52833">
    <property type="entry name" value="Thioredoxin-like"/>
    <property type="match status" value="1"/>
</dbReference>
<dbReference type="AlphaFoldDB" id="A0A512JA37"/>
<feature type="domain" description="GST C-terminal" evidence="2">
    <location>
        <begin position="88"/>
        <end position="215"/>
    </location>
</feature>
<dbReference type="InterPro" id="IPR036249">
    <property type="entry name" value="Thioredoxin-like_sf"/>
</dbReference>
<reference evidence="3 5" key="3">
    <citation type="submission" date="2019-07" db="EMBL/GenBank/DDBJ databases">
        <title>Whole genome shotgun sequence of Methylobacterium oxalidis NBRC 107715.</title>
        <authorList>
            <person name="Hosoyama A."/>
            <person name="Uohara A."/>
            <person name="Ohji S."/>
            <person name="Ichikawa N."/>
        </authorList>
    </citation>
    <scope>NUCLEOTIDE SEQUENCE [LARGE SCALE GENOMIC DNA]</scope>
    <source>
        <strain evidence="3 5">NBRC 107715</strain>
    </source>
</reference>
<dbReference type="InterPro" id="IPR040079">
    <property type="entry name" value="Glutathione_S-Trfase"/>
</dbReference>
<dbReference type="SFLD" id="SFLDG00358">
    <property type="entry name" value="Main_(cytGST)"/>
    <property type="match status" value="1"/>
</dbReference>
<dbReference type="InterPro" id="IPR036282">
    <property type="entry name" value="Glutathione-S-Trfase_C_sf"/>
</dbReference>
<dbReference type="InterPro" id="IPR004045">
    <property type="entry name" value="Glutathione_S-Trfase_N"/>
</dbReference>
<dbReference type="SFLD" id="SFLDG01150">
    <property type="entry name" value="Main.1:_Beta-like"/>
    <property type="match status" value="1"/>
</dbReference>
<gene>
    <name evidence="3" type="primary">gst</name>
    <name evidence="4" type="ORF">GCM10007888_13290</name>
    <name evidence="3" type="ORF">MOX02_48680</name>
</gene>
<dbReference type="SFLD" id="SFLDS00019">
    <property type="entry name" value="Glutathione_Transferase_(cytos"/>
    <property type="match status" value="1"/>
</dbReference>